<evidence type="ECO:0000256" key="3">
    <source>
        <dbReference type="ARBA" id="ARBA00022448"/>
    </source>
</evidence>
<reference evidence="6 7" key="1">
    <citation type="submission" date="2018-06" db="EMBL/GenBank/DDBJ databases">
        <authorList>
            <consortium name="Pathogen Informatics"/>
            <person name="Doyle S."/>
        </authorList>
    </citation>
    <scope>NUCLEOTIDE SEQUENCE [LARGE SCALE GENOMIC DNA]</scope>
    <source>
        <strain evidence="6 7">NCTC10672</strain>
    </source>
</reference>
<accession>A0A377JJJ9</accession>
<evidence type="ECO:0000313" key="7">
    <source>
        <dbReference type="Proteomes" id="UP000254186"/>
    </source>
</evidence>
<proteinExistence type="inferred from homology"/>
<keyword evidence="3" id="KW-0813">Transport</keyword>
<dbReference type="EMBL" id="UGHY01000002">
    <property type="protein sequence ID" value="STP05929.1"/>
    <property type="molecule type" value="Genomic_DNA"/>
</dbReference>
<evidence type="ECO:0000256" key="1">
    <source>
        <dbReference type="ARBA" id="ARBA00004418"/>
    </source>
</evidence>
<dbReference type="Proteomes" id="UP000254186">
    <property type="component" value="Unassembled WGS sequence"/>
</dbReference>
<dbReference type="GO" id="GO:1902358">
    <property type="term" value="P:sulfate transmembrane transport"/>
    <property type="evidence" value="ECO:0007669"/>
    <property type="project" value="InterPro"/>
</dbReference>
<evidence type="ECO:0000313" key="6">
    <source>
        <dbReference type="EMBL" id="STP05929.1"/>
    </source>
</evidence>
<dbReference type="PANTHER" id="PTHR30368:SF2">
    <property type="entry name" value="SULFATE-BINDING PROTEIN"/>
    <property type="match status" value="1"/>
</dbReference>
<gene>
    <name evidence="6" type="primary">sbp_2</name>
    <name evidence="6" type="ORF">NCTC10672_01908</name>
</gene>
<organism evidence="6 7">
    <name type="scientific">Haemophilus parainfluenzae</name>
    <dbReference type="NCBI Taxonomy" id="729"/>
    <lineage>
        <taxon>Bacteria</taxon>
        <taxon>Pseudomonadati</taxon>
        <taxon>Pseudomonadota</taxon>
        <taxon>Gammaproteobacteria</taxon>
        <taxon>Pasteurellales</taxon>
        <taxon>Pasteurellaceae</taxon>
        <taxon>Haemophilus</taxon>
    </lineage>
</organism>
<keyword evidence="5" id="KW-0574">Periplasm</keyword>
<evidence type="ECO:0000256" key="5">
    <source>
        <dbReference type="ARBA" id="ARBA00022764"/>
    </source>
</evidence>
<sequence length="161" mass="18122">MLRLLRNVPVLEAGARSASISFTQRNIGDVLIAPENEAALAAKTLGENSFEVVYPSITAYTPIYVAEVNKNTQTDGLHQLSHDYLSYLWSPQAQELAAQNYFRPTDKKIIAKTTALFPEVNQFDVNQRFGSWEAINTKHFVDNGLFDRLYISAQRADKVNK</sequence>
<dbReference type="PANTHER" id="PTHR30368">
    <property type="entry name" value="SULFATE-BINDING PROTEIN"/>
    <property type="match status" value="1"/>
</dbReference>
<name>A0A377JJJ9_HAEPA</name>
<comment type="similarity">
    <text evidence="2">Belongs to the prokaryotic sulfate-binding protein family.</text>
</comment>
<keyword evidence="4" id="KW-0732">Signal</keyword>
<evidence type="ECO:0000256" key="4">
    <source>
        <dbReference type="ARBA" id="ARBA00022729"/>
    </source>
</evidence>
<dbReference type="Gene3D" id="3.40.190.10">
    <property type="entry name" value="Periplasmic binding protein-like II"/>
    <property type="match status" value="2"/>
</dbReference>
<dbReference type="InterPro" id="IPR005669">
    <property type="entry name" value="Thiosulph/SO4-bd"/>
</dbReference>
<dbReference type="AlphaFoldDB" id="A0A377JJJ9"/>
<dbReference type="GO" id="GO:0140104">
    <property type="term" value="F:molecular carrier activity"/>
    <property type="evidence" value="ECO:0007669"/>
    <property type="project" value="InterPro"/>
</dbReference>
<dbReference type="GO" id="GO:0042597">
    <property type="term" value="C:periplasmic space"/>
    <property type="evidence" value="ECO:0007669"/>
    <property type="project" value="UniProtKB-SubCell"/>
</dbReference>
<protein>
    <submittedName>
        <fullName evidence="6">Sulfate starvation-induced protein 2</fullName>
    </submittedName>
</protein>
<comment type="subcellular location">
    <subcellularLocation>
        <location evidence="1">Periplasm</location>
    </subcellularLocation>
</comment>
<evidence type="ECO:0000256" key="2">
    <source>
        <dbReference type="ARBA" id="ARBA00006099"/>
    </source>
</evidence>
<dbReference type="SUPFAM" id="SSF53850">
    <property type="entry name" value="Periplasmic binding protein-like II"/>
    <property type="match status" value="1"/>
</dbReference>